<keyword evidence="2 4" id="KW-0456">Lyase</keyword>
<evidence type="ECO:0000259" key="3">
    <source>
        <dbReference type="Pfam" id="PF05426"/>
    </source>
</evidence>
<evidence type="ECO:0000313" key="4">
    <source>
        <dbReference type="EMBL" id="KAH6688977.1"/>
    </source>
</evidence>
<dbReference type="Gene3D" id="1.50.10.100">
    <property type="entry name" value="Chondroitin AC/alginate lyase"/>
    <property type="match status" value="1"/>
</dbReference>
<evidence type="ECO:0000313" key="5">
    <source>
        <dbReference type="Proteomes" id="UP000770015"/>
    </source>
</evidence>
<name>A0A9P8VF13_9PEZI</name>
<dbReference type="InterPro" id="IPR008929">
    <property type="entry name" value="Chondroitin_lyas"/>
</dbReference>
<dbReference type="GO" id="GO:0016829">
    <property type="term" value="F:lyase activity"/>
    <property type="evidence" value="ECO:0007669"/>
    <property type="project" value="UniProtKB-KW"/>
</dbReference>
<dbReference type="EMBL" id="JAGSXJ010000008">
    <property type="protein sequence ID" value="KAH6688977.1"/>
    <property type="molecule type" value="Genomic_DNA"/>
</dbReference>
<dbReference type="SUPFAM" id="SSF48230">
    <property type="entry name" value="Chondroitin AC/alginate lyase"/>
    <property type="match status" value="1"/>
</dbReference>
<organism evidence="4 5">
    <name type="scientific">Plectosphaerella plurivora</name>
    <dbReference type="NCBI Taxonomy" id="936078"/>
    <lineage>
        <taxon>Eukaryota</taxon>
        <taxon>Fungi</taxon>
        <taxon>Dikarya</taxon>
        <taxon>Ascomycota</taxon>
        <taxon>Pezizomycotina</taxon>
        <taxon>Sordariomycetes</taxon>
        <taxon>Hypocreomycetidae</taxon>
        <taxon>Glomerellales</taxon>
        <taxon>Plectosphaerellaceae</taxon>
        <taxon>Plectosphaerella</taxon>
    </lineage>
</organism>
<evidence type="ECO:0000256" key="2">
    <source>
        <dbReference type="ARBA" id="ARBA00023239"/>
    </source>
</evidence>
<comment type="caution">
    <text evidence="4">The sequence shown here is derived from an EMBL/GenBank/DDBJ whole genome shotgun (WGS) entry which is preliminary data.</text>
</comment>
<dbReference type="AlphaFoldDB" id="A0A9P8VF13"/>
<dbReference type="Pfam" id="PF05426">
    <property type="entry name" value="Alginate_lyase"/>
    <property type="match status" value="1"/>
</dbReference>
<dbReference type="Proteomes" id="UP000770015">
    <property type="component" value="Unassembled WGS sequence"/>
</dbReference>
<sequence>MLLGCAVVTAAAASLQPLTPFSEARDLLQQNPGNAIAPKTITVDGKRLLIAKAALAVGEPSTTKALASLLKDADGWLNYGPWTVMSKNITAPTGDKHDFMVQNAYFWPSENSTDGCPYVPRDGIANPDVSVSDDQGLRRTLESSWILALAWYYTENEAYAEHASMILKTWFLEEETKMNPNMDFGSWLPCMEPEDNPYNFASLIGFSSRISFVIDAIRILEATNAPGWSKNDTARMTAWCTEMIDWLMHSPVGSQILVGFNNHGVYAHLAGINMGMYVGDNHLARQLLHNVTARIDDGITANGSQPHELIRTQAFHYSMFTLVGFSRIIAMGEKLCIDLWKYIGPEGQSVQKGIEFLIPAALNGKDVWPYPENIHFRRAAPNDILHFAAERGSQMALDALTSCQLEEPSLGDRWPIRPAPQELEATSILEPSD</sequence>
<protein>
    <submittedName>
        <fullName evidence="4">Alginate lyase-domain-containing protein</fullName>
    </submittedName>
</protein>
<dbReference type="OrthoDB" id="63533at2759"/>
<reference evidence="4" key="1">
    <citation type="journal article" date="2021" name="Nat. Commun.">
        <title>Genetic determinants of endophytism in the Arabidopsis root mycobiome.</title>
        <authorList>
            <person name="Mesny F."/>
            <person name="Miyauchi S."/>
            <person name="Thiergart T."/>
            <person name="Pickel B."/>
            <person name="Atanasova L."/>
            <person name="Karlsson M."/>
            <person name="Huettel B."/>
            <person name="Barry K.W."/>
            <person name="Haridas S."/>
            <person name="Chen C."/>
            <person name="Bauer D."/>
            <person name="Andreopoulos W."/>
            <person name="Pangilinan J."/>
            <person name="LaButti K."/>
            <person name="Riley R."/>
            <person name="Lipzen A."/>
            <person name="Clum A."/>
            <person name="Drula E."/>
            <person name="Henrissat B."/>
            <person name="Kohler A."/>
            <person name="Grigoriev I.V."/>
            <person name="Martin F.M."/>
            <person name="Hacquard S."/>
        </authorList>
    </citation>
    <scope>NUCLEOTIDE SEQUENCE</scope>
    <source>
        <strain evidence="4">MPI-SDFR-AT-0117</strain>
    </source>
</reference>
<accession>A0A9P8VF13</accession>
<evidence type="ECO:0000256" key="1">
    <source>
        <dbReference type="ARBA" id="ARBA00022729"/>
    </source>
</evidence>
<gene>
    <name evidence="4" type="ORF">F5X68DRAFT_254796</name>
</gene>
<feature type="domain" description="Alginate lyase" evidence="3">
    <location>
        <begin position="83"/>
        <end position="365"/>
    </location>
</feature>
<keyword evidence="5" id="KW-1185">Reference proteome</keyword>
<keyword evidence="1" id="KW-0732">Signal</keyword>
<proteinExistence type="predicted"/>
<dbReference type="InterPro" id="IPR008397">
    <property type="entry name" value="Alginate_lyase_dom"/>
</dbReference>
<dbReference type="GO" id="GO:0042597">
    <property type="term" value="C:periplasmic space"/>
    <property type="evidence" value="ECO:0007669"/>
    <property type="project" value="InterPro"/>
</dbReference>